<keyword evidence="2" id="KW-1003">Cell membrane</keyword>
<dbReference type="InterPro" id="IPR050297">
    <property type="entry name" value="LipidA_mod_glycosyltrf_83"/>
</dbReference>
<keyword evidence="6 8" id="KW-1133">Transmembrane helix</keyword>
<dbReference type="AlphaFoldDB" id="A0A934JUB1"/>
<keyword evidence="4" id="KW-0808">Transferase</keyword>
<sequence>MSFIVYMAVADYLVIHLHYTNADAYTRVADATYVLYSRDPHLGAIGFIWPPLPGLLNIPILALQHWFPFLINHAFAGSVQAALFGAGSVVLINLGLRRAGVILPVRWLVLAVWIANPMTALYSAQGMSEAPFVFFVIASLLSFIRWTDSRKPGELAALGVLVGLGTLVRVEMIPMAIAVGAGVFVCSLAKKTSWRQLETQMLLYALPAVFLFALWIGSTWVIERDPLYIFHSSYSQQAAATGGFGASAVGNFTQWHNVVSYIGLQYLQLFPAVVVLVAAVAVRTLVARDRRPGLVLLGLALPVPLVDMYLLHSGNLPLILRYQIYVIPYTMVLGIFLLKEFGRVSPRVVSVAALLLVAVVGISNMSSFQLMSDVQRAPEESVAILAAENNVSAGAVNNQMDPYDSAIAVAQSVALADKDHGLIAMDTFRGSAVYMTAPDRSTYVVTSDEDFEAVVNQPQVYHVEYFLVPKPEGESTLDHINQLYPTLWANGDNFATKVAEIGGQLHWRLYRITGVTGRA</sequence>
<evidence type="ECO:0000256" key="3">
    <source>
        <dbReference type="ARBA" id="ARBA00022676"/>
    </source>
</evidence>
<feature type="transmembrane region" description="Helical" evidence="8">
    <location>
        <begin position="350"/>
        <end position="371"/>
    </location>
</feature>
<accession>A0A934JUB1</accession>
<dbReference type="PANTHER" id="PTHR33908">
    <property type="entry name" value="MANNOSYLTRANSFERASE YKCB-RELATED"/>
    <property type="match status" value="1"/>
</dbReference>
<dbReference type="Proteomes" id="UP000606991">
    <property type="component" value="Unassembled WGS sequence"/>
</dbReference>
<feature type="transmembrane region" description="Helical" evidence="8">
    <location>
        <begin position="318"/>
        <end position="338"/>
    </location>
</feature>
<evidence type="ECO:0000256" key="5">
    <source>
        <dbReference type="ARBA" id="ARBA00022692"/>
    </source>
</evidence>
<feature type="transmembrane region" description="Helical" evidence="8">
    <location>
        <begin position="102"/>
        <end position="123"/>
    </location>
</feature>
<comment type="subcellular location">
    <subcellularLocation>
        <location evidence="1">Cell membrane</location>
        <topology evidence="1">Multi-pass membrane protein</topology>
    </subcellularLocation>
</comment>
<feature type="transmembrane region" description="Helical" evidence="8">
    <location>
        <begin position="75"/>
        <end position="96"/>
    </location>
</feature>
<feature type="transmembrane region" description="Helical" evidence="8">
    <location>
        <begin position="201"/>
        <end position="222"/>
    </location>
</feature>
<dbReference type="EMBL" id="JAEKNS010000134">
    <property type="protein sequence ID" value="MBJ7595841.1"/>
    <property type="molecule type" value="Genomic_DNA"/>
</dbReference>
<feature type="transmembrane region" description="Helical" evidence="8">
    <location>
        <begin position="266"/>
        <end position="286"/>
    </location>
</feature>
<keyword evidence="7 8" id="KW-0472">Membrane</keyword>
<organism evidence="9 10">
    <name type="scientific">Candidatus Aeolococcus gillhamiae</name>
    <dbReference type="NCBI Taxonomy" id="3127015"/>
    <lineage>
        <taxon>Bacteria</taxon>
        <taxon>Bacillati</taxon>
        <taxon>Candidatus Dormiibacterota</taxon>
        <taxon>Candidatus Dormibacteria</taxon>
        <taxon>Candidatus Aeolococcales</taxon>
        <taxon>Candidatus Aeolococcaceae</taxon>
        <taxon>Candidatus Aeolococcus</taxon>
    </lineage>
</organism>
<gene>
    <name evidence="9" type="ORF">JF886_13485</name>
</gene>
<proteinExistence type="predicted"/>
<feature type="transmembrane region" description="Helical" evidence="8">
    <location>
        <begin position="293"/>
        <end position="312"/>
    </location>
</feature>
<evidence type="ECO:0000256" key="7">
    <source>
        <dbReference type="ARBA" id="ARBA00023136"/>
    </source>
</evidence>
<evidence type="ECO:0000256" key="6">
    <source>
        <dbReference type="ARBA" id="ARBA00022989"/>
    </source>
</evidence>
<dbReference type="RefSeq" id="WP_337313327.1">
    <property type="nucleotide sequence ID" value="NZ_JAEKNS010000134.1"/>
</dbReference>
<dbReference type="GO" id="GO:0005886">
    <property type="term" value="C:plasma membrane"/>
    <property type="evidence" value="ECO:0007669"/>
    <property type="project" value="UniProtKB-SubCell"/>
</dbReference>
<feature type="transmembrane region" description="Helical" evidence="8">
    <location>
        <begin position="42"/>
        <end position="63"/>
    </location>
</feature>
<evidence type="ECO:0000256" key="2">
    <source>
        <dbReference type="ARBA" id="ARBA00022475"/>
    </source>
</evidence>
<evidence type="ECO:0000313" key="9">
    <source>
        <dbReference type="EMBL" id="MBJ7595841.1"/>
    </source>
</evidence>
<keyword evidence="3" id="KW-0328">Glycosyltransferase</keyword>
<evidence type="ECO:0000256" key="1">
    <source>
        <dbReference type="ARBA" id="ARBA00004651"/>
    </source>
</evidence>
<dbReference type="GO" id="GO:0016763">
    <property type="term" value="F:pentosyltransferase activity"/>
    <property type="evidence" value="ECO:0007669"/>
    <property type="project" value="TreeGrafter"/>
</dbReference>
<dbReference type="PANTHER" id="PTHR33908:SF11">
    <property type="entry name" value="MEMBRANE PROTEIN"/>
    <property type="match status" value="1"/>
</dbReference>
<name>A0A934JUB1_9BACT</name>
<keyword evidence="5 8" id="KW-0812">Transmembrane</keyword>
<evidence type="ECO:0000256" key="4">
    <source>
        <dbReference type="ARBA" id="ARBA00022679"/>
    </source>
</evidence>
<reference evidence="9 10" key="1">
    <citation type="submission" date="2020-10" db="EMBL/GenBank/DDBJ databases">
        <title>Ca. Dormibacterota MAGs.</title>
        <authorList>
            <person name="Montgomery K."/>
        </authorList>
    </citation>
    <scope>NUCLEOTIDE SEQUENCE [LARGE SCALE GENOMIC DNA]</scope>
    <source>
        <strain evidence="9">SC8812_S17_18</strain>
    </source>
</reference>
<evidence type="ECO:0000313" key="10">
    <source>
        <dbReference type="Proteomes" id="UP000606991"/>
    </source>
</evidence>
<dbReference type="GO" id="GO:0009103">
    <property type="term" value="P:lipopolysaccharide biosynthetic process"/>
    <property type="evidence" value="ECO:0007669"/>
    <property type="project" value="UniProtKB-ARBA"/>
</dbReference>
<comment type="caution">
    <text evidence="9">The sequence shown here is derived from an EMBL/GenBank/DDBJ whole genome shotgun (WGS) entry which is preliminary data.</text>
</comment>
<protein>
    <submittedName>
        <fullName evidence="9">Glycosyltransferase family 39 protein</fullName>
    </submittedName>
</protein>
<evidence type="ECO:0000256" key="8">
    <source>
        <dbReference type="SAM" id="Phobius"/>
    </source>
</evidence>
<feature type="transmembrane region" description="Helical" evidence="8">
    <location>
        <begin position="167"/>
        <end position="189"/>
    </location>
</feature>